<keyword evidence="1" id="KW-0472">Membrane</keyword>
<evidence type="ECO:0000256" key="1">
    <source>
        <dbReference type="SAM" id="Phobius"/>
    </source>
</evidence>
<feature type="transmembrane region" description="Helical" evidence="1">
    <location>
        <begin position="12"/>
        <end position="32"/>
    </location>
</feature>
<keyword evidence="3" id="KW-1185">Reference proteome</keyword>
<name>A0ABX1S1W8_9FLAO</name>
<accession>A0ABX1S1W8</accession>
<feature type="transmembrane region" description="Helical" evidence="1">
    <location>
        <begin position="69"/>
        <end position="89"/>
    </location>
</feature>
<feature type="transmembrane region" description="Helical" evidence="1">
    <location>
        <begin position="101"/>
        <end position="122"/>
    </location>
</feature>
<dbReference type="Proteomes" id="UP000746690">
    <property type="component" value="Unassembled WGS sequence"/>
</dbReference>
<feature type="transmembrane region" description="Helical" evidence="1">
    <location>
        <begin position="44"/>
        <end position="62"/>
    </location>
</feature>
<organism evidence="2 3">
    <name type="scientific">Flavivirga algicola</name>
    <dbReference type="NCBI Taxonomy" id="2729136"/>
    <lineage>
        <taxon>Bacteria</taxon>
        <taxon>Pseudomonadati</taxon>
        <taxon>Bacteroidota</taxon>
        <taxon>Flavobacteriia</taxon>
        <taxon>Flavobacteriales</taxon>
        <taxon>Flavobacteriaceae</taxon>
        <taxon>Flavivirga</taxon>
    </lineage>
</organism>
<keyword evidence="1" id="KW-1133">Transmembrane helix</keyword>
<dbReference type="EMBL" id="JABBHF010000011">
    <property type="protein sequence ID" value="NMH89361.1"/>
    <property type="molecule type" value="Genomic_DNA"/>
</dbReference>
<protein>
    <recommendedName>
        <fullName evidence="4">DoxX family protein</fullName>
    </recommendedName>
</protein>
<dbReference type="RefSeq" id="WP_169676267.1">
    <property type="nucleotide sequence ID" value="NZ_JABBHF010000011.1"/>
</dbReference>
<gene>
    <name evidence="2" type="ORF">HHX25_17755</name>
</gene>
<evidence type="ECO:0000313" key="3">
    <source>
        <dbReference type="Proteomes" id="UP000746690"/>
    </source>
</evidence>
<keyword evidence="1" id="KW-0812">Transmembrane</keyword>
<comment type="caution">
    <text evidence="2">The sequence shown here is derived from an EMBL/GenBank/DDBJ whole genome shotgun (WGS) entry which is preliminary data.</text>
</comment>
<sequence>MLGITKLRLYLLRGMYLFISLGLALTIWPEIIAPYQRLANEDSVIQSLLGALALLTVIGVRYPLKMLPVLIFELIWKLIWIFGFALPTWMNTDLDIYAEETFFACLIGVVLVPITVPWRYVYKRYIKAKA</sequence>
<reference evidence="2 3" key="1">
    <citation type="submission" date="2020-04" db="EMBL/GenBank/DDBJ databases">
        <title>A Flavivirga sp. nov.</title>
        <authorList>
            <person name="Sun X."/>
        </authorList>
    </citation>
    <scope>NUCLEOTIDE SEQUENCE [LARGE SCALE GENOMIC DNA]</scope>
    <source>
        <strain evidence="2 3">Y03</strain>
    </source>
</reference>
<evidence type="ECO:0000313" key="2">
    <source>
        <dbReference type="EMBL" id="NMH89361.1"/>
    </source>
</evidence>
<evidence type="ECO:0008006" key="4">
    <source>
        <dbReference type="Google" id="ProtNLM"/>
    </source>
</evidence>
<proteinExistence type="predicted"/>